<feature type="transmembrane region" description="Helical" evidence="7">
    <location>
        <begin position="138"/>
        <end position="162"/>
    </location>
</feature>
<dbReference type="EMBL" id="CP003597">
    <property type="protein sequence ID" value="AFY87602.1"/>
    <property type="molecule type" value="Genomic_DNA"/>
</dbReference>
<feature type="transmembrane region" description="Helical" evidence="7">
    <location>
        <begin position="292"/>
        <end position="318"/>
    </location>
</feature>
<keyword evidence="4 7" id="KW-1133">Transmembrane helix</keyword>
<gene>
    <name evidence="8" type="ORF">Chro_2095</name>
</gene>
<name>K9TXN9_CHRTP</name>
<dbReference type="InterPro" id="IPR002549">
    <property type="entry name" value="AI-2E-like"/>
</dbReference>
<reference evidence="8 9" key="1">
    <citation type="submission" date="2012-06" db="EMBL/GenBank/DDBJ databases">
        <title>Finished chromosome of genome of Chroococcidiopsis thermalis PCC 7203.</title>
        <authorList>
            <consortium name="US DOE Joint Genome Institute"/>
            <person name="Gugger M."/>
            <person name="Coursin T."/>
            <person name="Rippka R."/>
            <person name="Tandeau De Marsac N."/>
            <person name="Huntemann M."/>
            <person name="Wei C.-L."/>
            <person name="Han J."/>
            <person name="Detter J.C."/>
            <person name="Han C."/>
            <person name="Tapia R."/>
            <person name="Davenport K."/>
            <person name="Daligault H."/>
            <person name="Erkkila T."/>
            <person name="Gu W."/>
            <person name="Munk A.C.C."/>
            <person name="Teshima H."/>
            <person name="Xu Y."/>
            <person name="Chain P."/>
            <person name="Chen A."/>
            <person name="Krypides N."/>
            <person name="Mavromatis K."/>
            <person name="Markowitz V."/>
            <person name="Szeto E."/>
            <person name="Ivanova N."/>
            <person name="Mikhailova N."/>
            <person name="Ovchinnikova G."/>
            <person name="Pagani I."/>
            <person name="Pati A."/>
            <person name="Goodwin L."/>
            <person name="Peters L."/>
            <person name="Pitluck S."/>
            <person name="Woyke T."/>
            <person name="Kerfeld C."/>
        </authorList>
    </citation>
    <scope>NUCLEOTIDE SEQUENCE [LARGE SCALE GENOMIC DNA]</scope>
    <source>
        <strain evidence="8 9">PCC 7203</strain>
    </source>
</reference>
<dbReference type="Proteomes" id="UP000010384">
    <property type="component" value="Chromosome"/>
</dbReference>
<dbReference type="InParanoid" id="K9TXN9"/>
<feature type="compositionally biased region" description="Polar residues" evidence="6">
    <location>
        <begin position="401"/>
        <end position="411"/>
    </location>
</feature>
<evidence type="ECO:0008006" key="10">
    <source>
        <dbReference type="Google" id="ProtNLM"/>
    </source>
</evidence>
<dbReference type="Pfam" id="PF01594">
    <property type="entry name" value="AI-2E_transport"/>
    <property type="match status" value="1"/>
</dbReference>
<feature type="transmembrane region" description="Helical" evidence="7">
    <location>
        <begin position="198"/>
        <end position="216"/>
    </location>
</feature>
<sequence length="411" mass="45500">MNLGQWLGLLAIVTSIYILWQIRQILLLLFAAVILSTALNRLARRFQRSGMRRSLAVILSVGIFLAGVIGFFWLIVPPFIEQFQELTVRVPRGLDRFSIWIEQLGTRVPQQVAPYLPNVDSLSKQAQPFFERVLGGSFAFVTSSLEFIIKFLLVLVLTGMMLANPHAYRQGFVRLFPSFYRRRVDGILHECEESLGKWLTGALISTSVVALMSMVGLSVLRIPAALALGVLAGFLNLIPNVGPTISVIPPMAIALLDTPIKSVLVFVLYFVIQQIESNFLTPYIMAQQVSLLPAVTLLAQVFFATFFGFLGLLLALPLTVVGKIWFREVLLEDVLDRWQWGGKQDTTGLDSLCGLHDASMTKENLSNSDDVTSQERAIVDESTGVDSRAAEEQGSKGAREQGSNPKSNNKL</sequence>
<dbReference type="AlphaFoldDB" id="K9TXN9"/>
<dbReference type="OrthoDB" id="506451at2"/>
<evidence type="ECO:0000256" key="1">
    <source>
        <dbReference type="ARBA" id="ARBA00004141"/>
    </source>
</evidence>
<evidence type="ECO:0000313" key="9">
    <source>
        <dbReference type="Proteomes" id="UP000010384"/>
    </source>
</evidence>
<keyword evidence="5 7" id="KW-0472">Membrane</keyword>
<evidence type="ECO:0000256" key="5">
    <source>
        <dbReference type="ARBA" id="ARBA00023136"/>
    </source>
</evidence>
<dbReference type="eggNOG" id="COG0628">
    <property type="taxonomic scope" value="Bacteria"/>
</dbReference>
<evidence type="ECO:0000256" key="4">
    <source>
        <dbReference type="ARBA" id="ARBA00022989"/>
    </source>
</evidence>
<protein>
    <recommendedName>
        <fullName evidence="10">Permease</fullName>
    </recommendedName>
</protein>
<evidence type="ECO:0000256" key="6">
    <source>
        <dbReference type="SAM" id="MobiDB-lite"/>
    </source>
</evidence>
<proteinExistence type="inferred from homology"/>
<accession>K9TXN9</accession>
<dbReference type="PANTHER" id="PTHR21716:SF62">
    <property type="entry name" value="TRANSPORT PROTEIN YDBI-RELATED"/>
    <property type="match status" value="1"/>
</dbReference>
<organism evidence="8 9">
    <name type="scientific">Chroococcidiopsis thermalis (strain PCC 7203)</name>
    <dbReference type="NCBI Taxonomy" id="251229"/>
    <lineage>
        <taxon>Bacteria</taxon>
        <taxon>Bacillati</taxon>
        <taxon>Cyanobacteriota</taxon>
        <taxon>Cyanophyceae</taxon>
        <taxon>Chroococcidiopsidales</taxon>
        <taxon>Chroococcidiopsidaceae</taxon>
        <taxon>Chroococcidiopsis</taxon>
    </lineage>
</organism>
<dbReference type="HOGENOM" id="CLU_031275_1_1_3"/>
<feature type="region of interest" description="Disordered" evidence="6">
    <location>
        <begin position="364"/>
        <end position="411"/>
    </location>
</feature>
<evidence type="ECO:0000256" key="2">
    <source>
        <dbReference type="ARBA" id="ARBA00009773"/>
    </source>
</evidence>
<dbReference type="RefSeq" id="WP_015154150.1">
    <property type="nucleotide sequence ID" value="NC_019695.1"/>
</dbReference>
<feature type="compositionally biased region" description="Polar residues" evidence="6">
    <location>
        <begin position="364"/>
        <end position="375"/>
    </location>
</feature>
<feature type="transmembrane region" description="Helical" evidence="7">
    <location>
        <begin position="55"/>
        <end position="76"/>
    </location>
</feature>
<keyword evidence="9" id="KW-1185">Reference proteome</keyword>
<feature type="compositionally biased region" description="Basic and acidic residues" evidence="6">
    <location>
        <begin position="388"/>
        <end position="399"/>
    </location>
</feature>
<comment type="similarity">
    <text evidence="2">Belongs to the autoinducer-2 exporter (AI-2E) (TC 2.A.86) family.</text>
</comment>
<keyword evidence="3 7" id="KW-0812">Transmembrane</keyword>
<evidence type="ECO:0000256" key="3">
    <source>
        <dbReference type="ARBA" id="ARBA00022692"/>
    </source>
</evidence>
<comment type="subcellular location">
    <subcellularLocation>
        <location evidence="1">Membrane</location>
        <topology evidence="1">Multi-pass membrane protein</topology>
    </subcellularLocation>
</comment>
<evidence type="ECO:0000313" key="8">
    <source>
        <dbReference type="EMBL" id="AFY87602.1"/>
    </source>
</evidence>
<dbReference type="GO" id="GO:0016020">
    <property type="term" value="C:membrane"/>
    <property type="evidence" value="ECO:0007669"/>
    <property type="project" value="UniProtKB-SubCell"/>
</dbReference>
<dbReference type="PATRIC" id="fig|251229.3.peg.2474"/>
<dbReference type="GO" id="GO:0055085">
    <property type="term" value="P:transmembrane transport"/>
    <property type="evidence" value="ECO:0007669"/>
    <property type="project" value="TreeGrafter"/>
</dbReference>
<dbReference type="PANTHER" id="PTHR21716">
    <property type="entry name" value="TRANSMEMBRANE PROTEIN"/>
    <property type="match status" value="1"/>
</dbReference>
<evidence type="ECO:0000256" key="7">
    <source>
        <dbReference type="SAM" id="Phobius"/>
    </source>
</evidence>
<dbReference type="STRING" id="251229.Chro_2095"/>
<dbReference type="KEGG" id="cthe:Chro_2095"/>
<feature type="transmembrane region" description="Helical" evidence="7">
    <location>
        <begin position="6"/>
        <end position="35"/>
    </location>
</feature>